<organism evidence="2 3">
    <name type="scientific">Periconia digitata</name>
    <dbReference type="NCBI Taxonomy" id="1303443"/>
    <lineage>
        <taxon>Eukaryota</taxon>
        <taxon>Fungi</taxon>
        <taxon>Dikarya</taxon>
        <taxon>Ascomycota</taxon>
        <taxon>Pezizomycotina</taxon>
        <taxon>Dothideomycetes</taxon>
        <taxon>Pleosporomycetidae</taxon>
        <taxon>Pleosporales</taxon>
        <taxon>Massarineae</taxon>
        <taxon>Periconiaceae</taxon>
        <taxon>Periconia</taxon>
    </lineage>
</organism>
<keyword evidence="3" id="KW-1185">Reference proteome</keyword>
<proteinExistence type="predicted"/>
<evidence type="ECO:0000313" key="3">
    <source>
        <dbReference type="Proteomes" id="UP001152607"/>
    </source>
</evidence>
<evidence type="ECO:0000313" key="2">
    <source>
        <dbReference type="EMBL" id="CAI6333799.1"/>
    </source>
</evidence>
<evidence type="ECO:0000256" key="1">
    <source>
        <dbReference type="SAM" id="MobiDB-lite"/>
    </source>
</evidence>
<dbReference type="AlphaFoldDB" id="A0A9W4XJ31"/>
<accession>A0A9W4XJ31</accession>
<feature type="region of interest" description="Disordered" evidence="1">
    <location>
        <begin position="1"/>
        <end position="30"/>
    </location>
</feature>
<gene>
    <name evidence="2" type="ORF">PDIGIT_LOCUS6848</name>
</gene>
<protein>
    <submittedName>
        <fullName evidence="2">Uncharacterized protein</fullName>
    </submittedName>
</protein>
<dbReference type="Proteomes" id="UP001152607">
    <property type="component" value="Unassembled WGS sequence"/>
</dbReference>
<name>A0A9W4XJ31_9PLEO</name>
<sequence>MHKGGARWLLQTASPSVNPNHRGDGQSHSGSAASCLPMMLSVSVSVSVHQASRLPAARLFLRRRFFFFVRHCCWHGSRL</sequence>
<comment type="caution">
    <text evidence="2">The sequence shown here is derived from an EMBL/GenBank/DDBJ whole genome shotgun (WGS) entry which is preliminary data.</text>
</comment>
<reference evidence="2" key="1">
    <citation type="submission" date="2023-01" db="EMBL/GenBank/DDBJ databases">
        <authorList>
            <person name="Van Ghelder C."/>
            <person name="Rancurel C."/>
        </authorList>
    </citation>
    <scope>NUCLEOTIDE SEQUENCE</scope>
    <source>
        <strain evidence="2">CNCM I-4278</strain>
    </source>
</reference>
<dbReference type="EMBL" id="CAOQHR010000004">
    <property type="protein sequence ID" value="CAI6333799.1"/>
    <property type="molecule type" value="Genomic_DNA"/>
</dbReference>
<dbReference type="PROSITE" id="PS51257">
    <property type="entry name" value="PROKAR_LIPOPROTEIN"/>
    <property type="match status" value="1"/>
</dbReference>